<sequence>MGGRSSSSNKPIGAGGNTYKSEFGLKNVGKLQEFRTFGGSTMVGTVTPSASDVQDYFNTGKFDNYGTNTNAKKLVAQRIVKDMHNRGYDVSLSEDKTKLLPNGDTSKAISISNTKTGWKAKQAKSSGNVSRGGMKGALDRTQGRK</sequence>
<evidence type="ECO:0000313" key="2">
    <source>
        <dbReference type="EMBL" id="DAF89274.1"/>
    </source>
</evidence>
<reference evidence="2" key="1">
    <citation type="journal article" date="2021" name="Proc. Natl. Acad. Sci. U.S.A.">
        <title>A Catalog of Tens of Thousands of Viruses from Human Metagenomes Reveals Hidden Associations with Chronic Diseases.</title>
        <authorList>
            <person name="Tisza M.J."/>
            <person name="Buck C.B."/>
        </authorList>
    </citation>
    <scope>NUCLEOTIDE SEQUENCE</scope>
    <source>
        <strain evidence="2">Ct6GI21</strain>
    </source>
</reference>
<evidence type="ECO:0000256" key="1">
    <source>
        <dbReference type="SAM" id="MobiDB-lite"/>
    </source>
</evidence>
<accession>A0A8S5U4A2</accession>
<dbReference type="EMBL" id="BK016005">
    <property type="protein sequence ID" value="DAF89274.1"/>
    <property type="molecule type" value="Genomic_DNA"/>
</dbReference>
<name>A0A8S5U4A2_9CAUD</name>
<proteinExistence type="predicted"/>
<organism evidence="2">
    <name type="scientific">Siphoviridae sp. ct6GI21</name>
    <dbReference type="NCBI Taxonomy" id="2825340"/>
    <lineage>
        <taxon>Viruses</taxon>
        <taxon>Duplodnaviria</taxon>
        <taxon>Heunggongvirae</taxon>
        <taxon>Uroviricota</taxon>
        <taxon>Caudoviricetes</taxon>
    </lineage>
</organism>
<feature type="region of interest" description="Disordered" evidence="1">
    <location>
        <begin position="115"/>
        <end position="145"/>
    </location>
</feature>
<feature type="region of interest" description="Disordered" evidence="1">
    <location>
        <begin position="1"/>
        <end position="20"/>
    </location>
</feature>
<feature type="compositionally biased region" description="Polar residues" evidence="1">
    <location>
        <begin position="1"/>
        <end position="10"/>
    </location>
</feature>
<protein>
    <submittedName>
        <fullName evidence="2">Uncharacterized protein</fullName>
    </submittedName>
</protein>